<proteinExistence type="predicted"/>
<name>A0AAU9TPL4_EUPED</name>
<organism evidence="1 2">
    <name type="scientific">Euphydryas editha</name>
    <name type="common">Edith's checkerspot</name>
    <dbReference type="NCBI Taxonomy" id="104508"/>
    <lineage>
        <taxon>Eukaryota</taxon>
        <taxon>Metazoa</taxon>
        <taxon>Ecdysozoa</taxon>
        <taxon>Arthropoda</taxon>
        <taxon>Hexapoda</taxon>
        <taxon>Insecta</taxon>
        <taxon>Pterygota</taxon>
        <taxon>Neoptera</taxon>
        <taxon>Endopterygota</taxon>
        <taxon>Lepidoptera</taxon>
        <taxon>Glossata</taxon>
        <taxon>Ditrysia</taxon>
        <taxon>Papilionoidea</taxon>
        <taxon>Nymphalidae</taxon>
        <taxon>Nymphalinae</taxon>
        <taxon>Euphydryas</taxon>
    </lineage>
</organism>
<reference evidence="1" key="1">
    <citation type="submission" date="2022-03" db="EMBL/GenBank/DDBJ databases">
        <authorList>
            <person name="Tunstrom K."/>
        </authorList>
    </citation>
    <scope>NUCLEOTIDE SEQUENCE</scope>
</reference>
<sequence>MTPLCGAIFSRDSIKDMSVELGIEEIECLKIINESSASGGQYLPNSNIACAVVCMIISTKKVSDKNYLQNTALGGVPPGLDSMTLIEMCNNVQAQSVSLRTRASAIKQSETLYEASVPSYTASAVSYKSVATPSG</sequence>
<keyword evidence="2" id="KW-1185">Reference proteome</keyword>
<dbReference type="AlphaFoldDB" id="A0AAU9TPL4"/>
<accession>A0AAU9TPL4</accession>
<dbReference type="EMBL" id="CAKOGL010000007">
    <property type="protein sequence ID" value="CAH2088643.1"/>
    <property type="molecule type" value="Genomic_DNA"/>
</dbReference>
<protein>
    <submittedName>
        <fullName evidence="1">Uncharacterized protein</fullName>
    </submittedName>
</protein>
<dbReference type="Proteomes" id="UP001153954">
    <property type="component" value="Unassembled WGS sequence"/>
</dbReference>
<evidence type="ECO:0000313" key="2">
    <source>
        <dbReference type="Proteomes" id="UP001153954"/>
    </source>
</evidence>
<gene>
    <name evidence="1" type="ORF">EEDITHA_LOCUS4785</name>
</gene>
<comment type="caution">
    <text evidence="1">The sequence shown here is derived from an EMBL/GenBank/DDBJ whole genome shotgun (WGS) entry which is preliminary data.</text>
</comment>
<evidence type="ECO:0000313" key="1">
    <source>
        <dbReference type="EMBL" id="CAH2088643.1"/>
    </source>
</evidence>